<dbReference type="EMBL" id="JANVFU010000001">
    <property type="protein sequence ID" value="KAJ3750222.1"/>
    <property type="molecule type" value="Genomic_DNA"/>
</dbReference>
<dbReference type="GO" id="GO:0005524">
    <property type="term" value="F:ATP binding"/>
    <property type="evidence" value="ECO:0007669"/>
    <property type="project" value="UniProtKB-KW"/>
</dbReference>
<keyword evidence="8" id="KW-0067">ATP-binding</keyword>
<evidence type="ECO:0000256" key="7">
    <source>
        <dbReference type="ARBA" id="ARBA00022806"/>
    </source>
</evidence>
<dbReference type="InterPro" id="IPR014001">
    <property type="entry name" value="Helicase_ATP-bd"/>
</dbReference>
<dbReference type="Pfam" id="PF07717">
    <property type="entry name" value="OB_NTP_bind"/>
    <property type="match status" value="1"/>
</dbReference>
<dbReference type="SMART" id="SM00487">
    <property type="entry name" value="DEXDc"/>
    <property type="match status" value="1"/>
</dbReference>
<dbReference type="InterPro" id="IPR011545">
    <property type="entry name" value="DEAD/DEAH_box_helicase_dom"/>
</dbReference>
<dbReference type="SMART" id="SM00490">
    <property type="entry name" value="HELICc"/>
    <property type="match status" value="1"/>
</dbReference>
<feature type="compositionally biased region" description="Basic and acidic residues" evidence="12">
    <location>
        <begin position="24"/>
        <end position="33"/>
    </location>
</feature>
<feature type="region of interest" description="Disordered" evidence="12">
    <location>
        <begin position="24"/>
        <end position="43"/>
    </location>
</feature>
<dbReference type="SMART" id="SM00847">
    <property type="entry name" value="HA2"/>
    <property type="match status" value="1"/>
</dbReference>
<dbReference type="FunFam" id="1.20.120.1080:FF:000002">
    <property type="entry name" value="Putative ATP-dependent RNA helicase DHX36"/>
    <property type="match status" value="1"/>
</dbReference>
<feature type="region of interest" description="Disordered" evidence="12">
    <location>
        <begin position="266"/>
        <end position="285"/>
    </location>
</feature>
<evidence type="ECO:0000313" key="15">
    <source>
        <dbReference type="EMBL" id="KAJ3750222.1"/>
    </source>
</evidence>
<dbReference type="GO" id="GO:0003724">
    <property type="term" value="F:RNA helicase activity"/>
    <property type="evidence" value="ECO:0007669"/>
    <property type="project" value="UniProtKB-EC"/>
</dbReference>
<dbReference type="PANTHER" id="PTHR18934:SF145">
    <property type="entry name" value="ATP-DEPENDENT RNA HELICASE DHX57-RELATED"/>
    <property type="match status" value="1"/>
</dbReference>
<keyword evidence="6 15" id="KW-0378">Hydrolase</keyword>
<keyword evidence="3" id="KW-0150">Chloroplast</keyword>
<dbReference type="Pfam" id="PF24899">
    <property type="entry name" value="UBA_DHX29"/>
    <property type="match status" value="1"/>
</dbReference>
<dbReference type="InterPro" id="IPR001650">
    <property type="entry name" value="Helicase_C-like"/>
</dbReference>
<feature type="domain" description="Helicase ATP-binding" evidence="13">
    <location>
        <begin position="668"/>
        <end position="846"/>
    </location>
</feature>
<dbReference type="Pfam" id="PF21010">
    <property type="entry name" value="HA2_C"/>
    <property type="match status" value="1"/>
</dbReference>
<dbReference type="PANTHER" id="PTHR18934">
    <property type="entry name" value="ATP-DEPENDENT RNA HELICASE"/>
    <property type="match status" value="1"/>
</dbReference>
<comment type="subcellular location">
    <subcellularLocation>
        <location evidence="1">Plastid</location>
        <location evidence="1">Chloroplast</location>
    </subcellularLocation>
</comment>
<feature type="compositionally biased region" description="Low complexity" evidence="12">
    <location>
        <begin position="266"/>
        <end position="277"/>
    </location>
</feature>
<comment type="caution">
    <text evidence="15">The sequence shown here is derived from an EMBL/GenBank/DDBJ whole genome shotgun (WGS) entry which is preliminary data.</text>
</comment>
<dbReference type="CDD" id="cd18791">
    <property type="entry name" value="SF2_C_RHA"/>
    <property type="match status" value="1"/>
</dbReference>
<dbReference type="PROSITE" id="PS51194">
    <property type="entry name" value="HELICASE_CTER"/>
    <property type="match status" value="1"/>
</dbReference>
<dbReference type="PROSITE" id="PS51192">
    <property type="entry name" value="HELICASE_ATP_BIND_1"/>
    <property type="match status" value="1"/>
</dbReference>
<evidence type="ECO:0000256" key="2">
    <source>
        <dbReference type="ARBA" id="ARBA00012552"/>
    </source>
</evidence>
<evidence type="ECO:0000256" key="5">
    <source>
        <dbReference type="ARBA" id="ARBA00022741"/>
    </source>
</evidence>
<dbReference type="FunFam" id="3.40.50.300:FF:000500">
    <property type="entry name" value="ATP-dependent RNA helicase DHX29"/>
    <property type="match status" value="1"/>
</dbReference>
<feature type="region of interest" description="Disordered" evidence="12">
    <location>
        <begin position="388"/>
        <end position="422"/>
    </location>
</feature>
<dbReference type="GO" id="GO:0003723">
    <property type="term" value="F:RNA binding"/>
    <property type="evidence" value="ECO:0007669"/>
    <property type="project" value="UniProtKB-KW"/>
</dbReference>
<dbReference type="Pfam" id="PF00271">
    <property type="entry name" value="Helicase_C"/>
    <property type="match status" value="1"/>
</dbReference>
<dbReference type="InterPro" id="IPR007502">
    <property type="entry name" value="Helicase-assoc_dom"/>
</dbReference>
<dbReference type="CDD" id="cd17917">
    <property type="entry name" value="DEXHc_RHA-like"/>
    <property type="match status" value="1"/>
</dbReference>
<feature type="region of interest" description="Disordered" evidence="12">
    <location>
        <begin position="194"/>
        <end position="241"/>
    </location>
</feature>
<dbReference type="Gene3D" id="3.40.50.300">
    <property type="entry name" value="P-loop containing nucleotide triphosphate hydrolases"/>
    <property type="match status" value="2"/>
</dbReference>
<keyword evidence="9" id="KW-0694">RNA-binding</keyword>
<comment type="catalytic activity">
    <reaction evidence="11">
        <text>ATP + H2O = ADP + phosphate + H(+)</text>
        <dbReference type="Rhea" id="RHEA:13065"/>
        <dbReference type="ChEBI" id="CHEBI:15377"/>
        <dbReference type="ChEBI" id="CHEBI:15378"/>
        <dbReference type="ChEBI" id="CHEBI:30616"/>
        <dbReference type="ChEBI" id="CHEBI:43474"/>
        <dbReference type="ChEBI" id="CHEBI:456216"/>
        <dbReference type="EC" id="3.6.4.13"/>
    </reaction>
</comment>
<evidence type="ECO:0000256" key="12">
    <source>
        <dbReference type="SAM" id="MobiDB-lite"/>
    </source>
</evidence>
<keyword evidence="10" id="KW-0809">Transit peptide</keyword>
<gene>
    <name evidence="15" type="ORF">DFH05DRAFT_1409519</name>
</gene>
<dbReference type="InterPro" id="IPR011709">
    <property type="entry name" value="DEAD-box_helicase_OB_fold"/>
</dbReference>
<organism evidence="15 16">
    <name type="scientific">Lentinula detonsa</name>
    <dbReference type="NCBI Taxonomy" id="2804962"/>
    <lineage>
        <taxon>Eukaryota</taxon>
        <taxon>Fungi</taxon>
        <taxon>Dikarya</taxon>
        <taxon>Basidiomycota</taxon>
        <taxon>Agaricomycotina</taxon>
        <taxon>Agaricomycetes</taxon>
        <taxon>Agaricomycetidae</taxon>
        <taxon>Agaricales</taxon>
        <taxon>Marasmiineae</taxon>
        <taxon>Omphalotaceae</taxon>
        <taxon>Lentinula</taxon>
    </lineage>
</organism>
<proteinExistence type="predicted"/>
<accession>A0A9W8PAE7</accession>
<dbReference type="GO" id="GO:0016787">
    <property type="term" value="F:hydrolase activity"/>
    <property type="evidence" value="ECO:0007669"/>
    <property type="project" value="UniProtKB-KW"/>
</dbReference>
<feature type="domain" description="Helicase C-terminal" evidence="14">
    <location>
        <begin position="936"/>
        <end position="1115"/>
    </location>
</feature>
<dbReference type="EC" id="3.6.4.13" evidence="2"/>
<name>A0A9W8PAE7_9AGAR</name>
<dbReference type="Pfam" id="PF00270">
    <property type="entry name" value="DEAD"/>
    <property type="match status" value="1"/>
</dbReference>
<evidence type="ECO:0000256" key="9">
    <source>
        <dbReference type="ARBA" id="ARBA00022884"/>
    </source>
</evidence>
<evidence type="ECO:0000259" key="14">
    <source>
        <dbReference type="PROSITE" id="PS51194"/>
    </source>
</evidence>
<evidence type="ECO:0000313" key="16">
    <source>
        <dbReference type="Proteomes" id="UP001142393"/>
    </source>
</evidence>
<evidence type="ECO:0000256" key="1">
    <source>
        <dbReference type="ARBA" id="ARBA00004229"/>
    </source>
</evidence>
<evidence type="ECO:0000256" key="8">
    <source>
        <dbReference type="ARBA" id="ARBA00022840"/>
    </source>
</evidence>
<evidence type="ECO:0000256" key="3">
    <source>
        <dbReference type="ARBA" id="ARBA00022528"/>
    </source>
</evidence>
<dbReference type="InterPro" id="IPR056890">
    <property type="entry name" value="UBA_DHX29-like"/>
</dbReference>
<dbReference type="Gene3D" id="1.20.120.1080">
    <property type="match status" value="1"/>
</dbReference>
<evidence type="ECO:0000259" key="13">
    <source>
        <dbReference type="PROSITE" id="PS51192"/>
    </source>
</evidence>
<sequence>MAKKKKTQLKPIARGFATTSVPKKVVEVDREDTPSPSPSLQDQTIVETSLAEISNGSGERNIDQDDFDLEKVEEQSLQNLVDKYQEKTEKEIMRNIKAIEVDRRFSKTLSSLELDSLMIDRILDLAKESQVERKKTLDESEEKAVTKLAITYGILRRLGFAEERVIECLNAINGVDLEDAYDWLCINCQEEELVSNSNQEEPRLPTAPNTPRAKTPRTPAEFLVPSTPTTTSKPSKKKASSNLDANAAVFVPSWKSTVENGSTLYSASSPIPASSSSTNPLEEGEGLSDISIVKSRILASPLNGSGSDSDSSDEYELNDEYVRLKLKIASLSNHRDISTPSQLQELQKRVLLLRKNYFFDEQEAENLYAIARKKADITSLDARLRGIKTGPDVANTPKPPKKRPVEIQTPKPEYPTVDVFDQDQDDAGGGLLEILEEMPSSETTNTGVTVSIHDMALPKHWSGRTSKALLAETVAKSDRYAVVTYSMISGQSRAKRASVSVRWEGKKTDEWSMLDVACYDEGQAEQYVATMALHALTFPSTEGFAAGSSGGPQTFFRLLPPVYRDLWNELTNAMKLKDDEINRGVWAKLRSIVEPKLSVLNKDQDSKTQRALAGIIETGSHERISPNGQIFSEQLMSNFLVRQATPAYQEMLVHRNTLPIASYRDTIIEALEQSQVLVLSGETGCGKSTQLPTFILEDQLSRGKPCKIYCTEPRRISAISLAQRVSRELGEGPNAVGTLNSLVGYSIRLESNTTKNTRLAFVTNGIALRMLEGGSGQGGQGTAFDEVTHIIIDEVHERSIESDFLLIVLKSLLEQRSDLKVILMSATVDAEKISEYFGGCPTLHVPGRTYPVDVRYLEDAVEYTQWSITETSPYARRLHDKFYRTKNKADWSEELAINDDEDSDIPSENVKLEKRYSPNTAATINLFDERLIPYELILRLLEKICFEDKSLSGFSAAILVFMPGLGEIRKLNDILTAHPLFGLDDFKIYPLHSTLSSENQSAVFDIPPPGVRKIVIATNIAETGITIPDITCVVDSGKHREMRYDEKRQISRLVETFVARSNAAQRRGRAGRVQEGLCFHLFTKVRHDTQMVENPLPEMLRLSLADLSLRIKIMKVKLGSSIEDVLFRALDPPSPVNVQRAISMLVEVRALTPSEEITPMGRLLSKLPTDVHLGKFLLIATLFRCLDPALTIAAALNSKSPFLTPFGLEQEADRAKASFKSENSDFLTLHNAFSSWRKASAKGLERKLCKQNFLSHQNLQQIEELRQQFLGYLIDASFIQVDKSFIRELNRARYSRNRTRFVSVPYGLDSSSDNIALVNAALLAGLYPKVLAVDNSGQMRTITFNQQASFHPSSVNFGRKLTDHHIAYFTLMHSKKLYAWETGPVDDMAMLLLCGEVDFKLISNAAFIDRKIKFQVAPKTNIALKFLRTQLAALLGYQFRGKILTESQILWNELALMVLGKVKIEDPHAPSITISS</sequence>
<protein>
    <recommendedName>
        <fullName evidence="2">RNA helicase</fullName>
        <ecNumber evidence="2">3.6.4.13</ecNumber>
    </recommendedName>
</protein>
<keyword evidence="4" id="KW-0934">Plastid</keyword>
<dbReference type="Proteomes" id="UP001142393">
    <property type="component" value="Unassembled WGS sequence"/>
</dbReference>
<dbReference type="InterPro" id="IPR027417">
    <property type="entry name" value="P-loop_NTPase"/>
</dbReference>
<keyword evidence="16" id="KW-1185">Reference proteome</keyword>
<keyword evidence="7" id="KW-0347">Helicase</keyword>
<reference evidence="15 16" key="1">
    <citation type="journal article" date="2023" name="Proc. Natl. Acad. Sci. U.S.A.">
        <title>A global phylogenomic analysis of the shiitake genus Lentinula.</title>
        <authorList>
            <person name="Sierra-Patev S."/>
            <person name="Min B."/>
            <person name="Naranjo-Ortiz M."/>
            <person name="Looney B."/>
            <person name="Konkel Z."/>
            <person name="Slot J.C."/>
            <person name="Sakamoto Y."/>
            <person name="Steenwyk J.L."/>
            <person name="Rokas A."/>
            <person name="Carro J."/>
            <person name="Camarero S."/>
            <person name="Ferreira P."/>
            <person name="Molpeceres G."/>
            <person name="Ruiz-Duenas F.J."/>
            <person name="Serrano A."/>
            <person name="Henrissat B."/>
            <person name="Drula E."/>
            <person name="Hughes K.W."/>
            <person name="Mata J.L."/>
            <person name="Ishikawa N.K."/>
            <person name="Vargas-Isla R."/>
            <person name="Ushijima S."/>
            <person name="Smith C.A."/>
            <person name="Donoghue J."/>
            <person name="Ahrendt S."/>
            <person name="Andreopoulos W."/>
            <person name="He G."/>
            <person name="LaButti K."/>
            <person name="Lipzen A."/>
            <person name="Ng V."/>
            <person name="Riley R."/>
            <person name="Sandor L."/>
            <person name="Barry K."/>
            <person name="Martinez A.T."/>
            <person name="Xiao Y."/>
            <person name="Gibbons J.G."/>
            <person name="Terashima K."/>
            <person name="Grigoriev I.V."/>
            <person name="Hibbett D."/>
        </authorList>
    </citation>
    <scope>NUCLEOTIDE SEQUENCE [LARGE SCALE GENOMIC DNA]</scope>
    <source>
        <strain evidence="15 16">TFB7810</strain>
    </source>
</reference>
<dbReference type="SUPFAM" id="SSF52540">
    <property type="entry name" value="P-loop containing nucleoside triphosphate hydrolases"/>
    <property type="match status" value="1"/>
</dbReference>
<dbReference type="FunFam" id="3.40.50.300:FF:000819">
    <property type="entry name" value="ATP dependent RNA helicase, putative"/>
    <property type="match status" value="1"/>
</dbReference>
<evidence type="ECO:0000256" key="11">
    <source>
        <dbReference type="ARBA" id="ARBA00047984"/>
    </source>
</evidence>
<evidence type="ECO:0000256" key="6">
    <source>
        <dbReference type="ARBA" id="ARBA00022801"/>
    </source>
</evidence>
<evidence type="ECO:0000256" key="10">
    <source>
        <dbReference type="ARBA" id="ARBA00022946"/>
    </source>
</evidence>
<evidence type="ECO:0000256" key="4">
    <source>
        <dbReference type="ARBA" id="ARBA00022640"/>
    </source>
</evidence>
<keyword evidence="5" id="KW-0547">Nucleotide-binding</keyword>